<feature type="binding site" evidence="7">
    <location>
        <position position="138"/>
    </location>
    <ligand>
        <name>Zn(2+)</name>
        <dbReference type="ChEBI" id="CHEBI:29105"/>
    </ligand>
</feature>
<keyword evidence="7" id="KW-0862">Zinc</keyword>
<dbReference type="NCBIfam" id="NF001809">
    <property type="entry name" value="PRK00528.1"/>
    <property type="match status" value="1"/>
</dbReference>
<evidence type="ECO:0000256" key="3">
    <source>
        <dbReference type="ARBA" id="ARBA00022884"/>
    </source>
</evidence>
<dbReference type="PRINTS" id="PR01249">
    <property type="entry name" value="RIBOSOMALL31"/>
</dbReference>
<reference evidence="8 9" key="1">
    <citation type="submission" date="2012-02" db="EMBL/GenBank/DDBJ databases">
        <title>Whole genome shotgun sequence of Gordonia terrae NBRC 100016.</title>
        <authorList>
            <person name="Takarada H."/>
            <person name="Hosoyama A."/>
            <person name="Tsuchikane K."/>
            <person name="Katsumata H."/>
            <person name="Yamazaki S."/>
            <person name="Fujita N."/>
        </authorList>
    </citation>
    <scope>NUCLEOTIDE SEQUENCE [LARGE SCALE GENOMIC DNA]</scope>
    <source>
        <strain evidence="8 9">NBRC 100016</strain>
    </source>
</reference>
<keyword evidence="2 7" id="KW-0699">rRNA-binding</keyword>
<feature type="binding site" evidence="7">
    <location>
        <position position="113"/>
    </location>
    <ligand>
        <name>Zn(2+)</name>
        <dbReference type="ChEBI" id="CHEBI:29105"/>
    </ligand>
</feature>
<proteinExistence type="inferred from homology"/>
<evidence type="ECO:0000256" key="5">
    <source>
        <dbReference type="ARBA" id="ARBA00023274"/>
    </source>
</evidence>
<dbReference type="InterPro" id="IPR027491">
    <property type="entry name" value="Ribosomal_bL31_A"/>
</dbReference>
<keyword evidence="7" id="KW-0479">Metal-binding</keyword>
<dbReference type="Pfam" id="PF01197">
    <property type="entry name" value="Ribosomal_L31"/>
    <property type="match status" value="1"/>
</dbReference>
<dbReference type="EMBL" id="BAFD01000064">
    <property type="protein sequence ID" value="GAB44389.1"/>
    <property type="molecule type" value="Genomic_DNA"/>
</dbReference>
<sequence length="167" mass="18019">MRVRAPRDKPAGDATVLHLGNPYEDRDVYHVYGMPLGAADSAGNGFDVPAVEASATAVIGIFPGDALRGILIGRVRFRFTPSTSDGDPATTERDVPDMKQGIHPEYATTTVVCGCGNTFETRSTAANGRINVEVCSQCHPFYTGKQKILDTGGRVARFEKRYGKRAK</sequence>
<gene>
    <name evidence="7 8" type="primary">rpmE</name>
    <name evidence="8" type="ORF">GOTRE_064_00100</name>
</gene>
<name>A0ABQ0HET3_9ACTN</name>
<comment type="subunit">
    <text evidence="7">Part of the 50S ribosomal subunit.</text>
</comment>
<comment type="caution">
    <text evidence="8">The sequence shown here is derived from an EMBL/GenBank/DDBJ whole genome shotgun (WGS) entry which is preliminary data.</text>
</comment>
<keyword evidence="3 7" id="KW-0694">RNA-binding</keyword>
<dbReference type="Proteomes" id="UP000004881">
    <property type="component" value="Unassembled WGS sequence"/>
</dbReference>
<dbReference type="HAMAP" id="MF_00501">
    <property type="entry name" value="Ribosomal_bL31_1"/>
    <property type="match status" value="1"/>
</dbReference>
<keyword evidence="4 7" id="KW-0689">Ribosomal protein</keyword>
<evidence type="ECO:0000256" key="2">
    <source>
        <dbReference type="ARBA" id="ARBA00022730"/>
    </source>
</evidence>
<evidence type="ECO:0000313" key="9">
    <source>
        <dbReference type="Proteomes" id="UP000004881"/>
    </source>
</evidence>
<keyword evidence="9" id="KW-1185">Reference proteome</keyword>
<dbReference type="Gene3D" id="4.10.830.30">
    <property type="entry name" value="Ribosomal protein L31"/>
    <property type="match status" value="1"/>
</dbReference>
<evidence type="ECO:0000256" key="7">
    <source>
        <dbReference type="HAMAP-Rule" id="MF_00501"/>
    </source>
</evidence>
<feature type="binding site" evidence="7">
    <location>
        <position position="115"/>
    </location>
    <ligand>
        <name>Zn(2+)</name>
        <dbReference type="ChEBI" id="CHEBI:29105"/>
    </ligand>
</feature>
<comment type="cofactor">
    <cofactor evidence="7">
        <name>Zn(2+)</name>
        <dbReference type="ChEBI" id="CHEBI:29105"/>
    </cofactor>
    <text evidence="7">Binds 1 zinc ion per subunit.</text>
</comment>
<dbReference type="PANTHER" id="PTHR33280">
    <property type="entry name" value="50S RIBOSOMAL PROTEIN L31, CHLOROPLASTIC"/>
    <property type="match status" value="1"/>
</dbReference>
<evidence type="ECO:0000256" key="6">
    <source>
        <dbReference type="ARBA" id="ARBA00035687"/>
    </source>
</evidence>
<accession>A0ABQ0HET3</accession>
<dbReference type="InterPro" id="IPR034704">
    <property type="entry name" value="Ribosomal_bL28/bL31-like_sf"/>
</dbReference>
<feature type="binding site" evidence="7">
    <location>
        <position position="135"/>
    </location>
    <ligand>
        <name>Zn(2+)</name>
        <dbReference type="ChEBI" id="CHEBI:29105"/>
    </ligand>
</feature>
<evidence type="ECO:0000313" key="8">
    <source>
        <dbReference type="EMBL" id="GAB44389.1"/>
    </source>
</evidence>
<dbReference type="NCBIfam" id="NF000612">
    <property type="entry name" value="PRK00019.1"/>
    <property type="match status" value="1"/>
</dbReference>
<dbReference type="NCBIfam" id="TIGR00105">
    <property type="entry name" value="L31"/>
    <property type="match status" value="1"/>
</dbReference>
<comment type="similarity">
    <text evidence="1 7">Belongs to the bacterial ribosomal protein bL31 family. Type A subfamily.</text>
</comment>
<comment type="function">
    <text evidence="7">Binds the 23S rRNA.</text>
</comment>
<evidence type="ECO:0000256" key="1">
    <source>
        <dbReference type="ARBA" id="ARBA00009296"/>
    </source>
</evidence>
<dbReference type="PANTHER" id="PTHR33280:SF1">
    <property type="entry name" value="LARGE RIBOSOMAL SUBUNIT PROTEIN BL31C"/>
    <property type="match status" value="1"/>
</dbReference>
<dbReference type="GO" id="GO:0005840">
    <property type="term" value="C:ribosome"/>
    <property type="evidence" value="ECO:0007669"/>
    <property type="project" value="UniProtKB-KW"/>
</dbReference>
<dbReference type="InterPro" id="IPR002150">
    <property type="entry name" value="Ribosomal_bL31"/>
</dbReference>
<dbReference type="SUPFAM" id="SSF143800">
    <property type="entry name" value="L28p-like"/>
    <property type="match status" value="1"/>
</dbReference>
<evidence type="ECO:0000256" key="4">
    <source>
        <dbReference type="ARBA" id="ARBA00022980"/>
    </source>
</evidence>
<keyword evidence="5 7" id="KW-0687">Ribonucleoprotein</keyword>
<protein>
    <recommendedName>
        <fullName evidence="6 7">Large ribosomal subunit protein bL31</fullName>
    </recommendedName>
</protein>
<dbReference type="InterPro" id="IPR042105">
    <property type="entry name" value="Ribosomal_bL31_sf"/>
</dbReference>
<dbReference type="PROSITE" id="PS01143">
    <property type="entry name" value="RIBOSOMAL_L31"/>
    <property type="match status" value="1"/>
</dbReference>
<organism evidence="8 9">
    <name type="scientific">Gordonia terrae NBRC 100016</name>
    <dbReference type="NCBI Taxonomy" id="1089454"/>
    <lineage>
        <taxon>Bacteria</taxon>
        <taxon>Bacillati</taxon>
        <taxon>Actinomycetota</taxon>
        <taxon>Actinomycetes</taxon>
        <taxon>Mycobacteriales</taxon>
        <taxon>Gordoniaceae</taxon>
        <taxon>Gordonia</taxon>
    </lineage>
</organism>